<organism evidence="2 3">
    <name type="scientific">Skermanella stibiiresistens SB22</name>
    <dbReference type="NCBI Taxonomy" id="1385369"/>
    <lineage>
        <taxon>Bacteria</taxon>
        <taxon>Pseudomonadati</taxon>
        <taxon>Pseudomonadota</taxon>
        <taxon>Alphaproteobacteria</taxon>
        <taxon>Rhodospirillales</taxon>
        <taxon>Azospirillaceae</taxon>
        <taxon>Skermanella</taxon>
    </lineage>
</organism>
<name>W9GXH0_9PROT</name>
<dbReference type="InterPro" id="IPR036515">
    <property type="entry name" value="Transposase_17_sf"/>
</dbReference>
<dbReference type="GO" id="GO:0003677">
    <property type="term" value="F:DNA binding"/>
    <property type="evidence" value="ECO:0007669"/>
    <property type="project" value="InterPro"/>
</dbReference>
<protein>
    <submittedName>
        <fullName evidence="2">Transposase IS200</fullName>
    </submittedName>
</protein>
<proteinExistence type="predicted"/>
<keyword evidence="3" id="KW-1185">Reference proteome</keyword>
<gene>
    <name evidence="2" type="ORF">N825_11965</name>
</gene>
<sequence>MHLIQRGNNRGDCFFADVDYRVYLEELGDACQANGVALHAYCLMTNHVHLLLTPTDADAPSRVMKRLGQRYVQYVNRSHQRSGTLWEGRFRSCPVDEDSYLLACYRYVELNPVRAGMVADPADHRWSSHRANAFGETSALITPHGILETLGPTAQARRAAYREFFERGMEADRIGEIRDALNGGFALGAEAFQKRVAALTGRRTWRGSPGRPAKRPVGTD</sequence>
<dbReference type="SUPFAM" id="SSF143422">
    <property type="entry name" value="Transposase IS200-like"/>
    <property type="match status" value="1"/>
</dbReference>
<dbReference type="GO" id="GO:0006313">
    <property type="term" value="P:DNA transposition"/>
    <property type="evidence" value="ECO:0007669"/>
    <property type="project" value="InterPro"/>
</dbReference>
<dbReference type="SMART" id="SM01321">
    <property type="entry name" value="Y1_Tnp"/>
    <property type="match status" value="1"/>
</dbReference>
<dbReference type="Proteomes" id="UP000019486">
    <property type="component" value="Unassembled WGS sequence"/>
</dbReference>
<dbReference type="InterPro" id="IPR002686">
    <property type="entry name" value="Transposase_17"/>
</dbReference>
<dbReference type="PANTHER" id="PTHR34322:SF2">
    <property type="entry name" value="TRANSPOSASE IS200-LIKE DOMAIN-CONTAINING PROTEIN"/>
    <property type="match status" value="1"/>
</dbReference>
<dbReference type="STRING" id="1385369.N825_11965"/>
<dbReference type="PATRIC" id="fig|1385369.3.peg.4284"/>
<dbReference type="AlphaFoldDB" id="W9GXH0"/>
<evidence type="ECO:0000259" key="1">
    <source>
        <dbReference type="SMART" id="SM01321"/>
    </source>
</evidence>
<evidence type="ECO:0000313" key="3">
    <source>
        <dbReference type="Proteomes" id="UP000019486"/>
    </source>
</evidence>
<dbReference type="Pfam" id="PF01797">
    <property type="entry name" value="Y1_Tnp"/>
    <property type="match status" value="1"/>
</dbReference>
<dbReference type="EMBL" id="AVFL01000017">
    <property type="protein sequence ID" value="EWY38519.1"/>
    <property type="molecule type" value="Genomic_DNA"/>
</dbReference>
<comment type="caution">
    <text evidence="2">The sequence shown here is derived from an EMBL/GenBank/DDBJ whole genome shotgun (WGS) entry which is preliminary data.</text>
</comment>
<dbReference type="Gene3D" id="3.30.70.1290">
    <property type="entry name" value="Transposase IS200-like"/>
    <property type="match status" value="1"/>
</dbReference>
<dbReference type="PANTHER" id="PTHR34322">
    <property type="entry name" value="TRANSPOSASE, Y1_TNP DOMAIN-CONTAINING"/>
    <property type="match status" value="1"/>
</dbReference>
<evidence type="ECO:0000313" key="2">
    <source>
        <dbReference type="EMBL" id="EWY38519.1"/>
    </source>
</evidence>
<reference evidence="2 3" key="1">
    <citation type="submission" date="2013-08" db="EMBL/GenBank/DDBJ databases">
        <title>The genome sequence of Skermanella stibiiresistens.</title>
        <authorList>
            <person name="Zhu W."/>
            <person name="Wang G."/>
        </authorList>
    </citation>
    <scope>NUCLEOTIDE SEQUENCE [LARGE SCALE GENOMIC DNA]</scope>
    <source>
        <strain evidence="2 3">SB22</strain>
    </source>
</reference>
<accession>W9GXH0</accession>
<feature type="domain" description="Transposase IS200-like" evidence="1">
    <location>
        <begin position="2"/>
        <end position="111"/>
    </location>
</feature>
<dbReference type="GO" id="GO:0004803">
    <property type="term" value="F:transposase activity"/>
    <property type="evidence" value="ECO:0007669"/>
    <property type="project" value="InterPro"/>
</dbReference>